<feature type="transmembrane region" description="Helical" evidence="2">
    <location>
        <begin position="56"/>
        <end position="79"/>
    </location>
</feature>
<evidence type="ECO:0000313" key="4">
    <source>
        <dbReference type="EMBL" id="XCI28428.1"/>
    </source>
</evidence>
<feature type="compositionally biased region" description="Acidic residues" evidence="1">
    <location>
        <begin position="525"/>
        <end position="544"/>
    </location>
</feature>
<dbReference type="PANTHER" id="PTHR42736:SF1">
    <property type="entry name" value="PROTEIN-GLUTAMINE GAMMA-GLUTAMYLTRANSFERASE"/>
    <property type="match status" value="1"/>
</dbReference>
<dbReference type="Gene3D" id="3.10.620.30">
    <property type="match status" value="1"/>
</dbReference>
<evidence type="ECO:0000256" key="1">
    <source>
        <dbReference type="SAM" id="MobiDB-lite"/>
    </source>
</evidence>
<dbReference type="InterPro" id="IPR002931">
    <property type="entry name" value="Transglutaminase-like"/>
</dbReference>
<protein>
    <submittedName>
        <fullName evidence="4">Transglutaminase domain-containing protein</fullName>
    </submittedName>
</protein>
<dbReference type="InterPro" id="IPR038765">
    <property type="entry name" value="Papain-like_cys_pep_sf"/>
</dbReference>
<dbReference type="Pfam" id="PF13559">
    <property type="entry name" value="DUF4129"/>
    <property type="match status" value="1"/>
</dbReference>
<keyword evidence="2" id="KW-0812">Transmembrane</keyword>
<evidence type="ECO:0000259" key="3">
    <source>
        <dbReference type="SMART" id="SM00460"/>
    </source>
</evidence>
<feature type="region of interest" description="Disordered" evidence="1">
    <location>
        <begin position="525"/>
        <end position="559"/>
    </location>
</feature>
<feature type="transmembrane region" description="Helical" evidence="2">
    <location>
        <begin position="7"/>
        <end position="25"/>
    </location>
</feature>
<evidence type="ECO:0000256" key="2">
    <source>
        <dbReference type="SAM" id="Phobius"/>
    </source>
</evidence>
<keyword evidence="2" id="KW-1133">Transmembrane helix</keyword>
<reference evidence="4" key="2">
    <citation type="submission" date="2024-06" db="EMBL/GenBank/DDBJ databases">
        <authorList>
            <person name="Petrova K.O."/>
            <person name="Toshchakov S.V."/>
            <person name="Boltjanskaja Y.V."/>
            <person name="Kevbrin V.V."/>
        </authorList>
    </citation>
    <scope>NUCLEOTIDE SEQUENCE</scope>
    <source>
        <strain evidence="4">Z-710</strain>
    </source>
</reference>
<feature type="transmembrane region" description="Helical" evidence="2">
    <location>
        <begin position="566"/>
        <end position="586"/>
    </location>
</feature>
<dbReference type="SMART" id="SM00460">
    <property type="entry name" value="TGc"/>
    <property type="match status" value="1"/>
</dbReference>
<dbReference type="InterPro" id="IPR025403">
    <property type="entry name" value="TgpA-like_C"/>
</dbReference>
<keyword evidence="2" id="KW-0472">Membrane</keyword>
<dbReference type="AlphaFoldDB" id="A0AAU8HTP6"/>
<dbReference type="SUPFAM" id="SSF54001">
    <property type="entry name" value="Cysteine proteinases"/>
    <property type="match status" value="1"/>
</dbReference>
<proteinExistence type="predicted"/>
<organism evidence="4">
    <name type="scientific">Proteinivorax hydrogeniformans</name>
    <dbReference type="NCBI Taxonomy" id="1826727"/>
    <lineage>
        <taxon>Bacteria</taxon>
        <taxon>Bacillati</taxon>
        <taxon>Bacillota</taxon>
        <taxon>Clostridia</taxon>
        <taxon>Eubacteriales</taxon>
        <taxon>Proteinivoracaceae</taxon>
        <taxon>Proteinivorax</taxon>
    </lineage>
</organism>
<sequence length="693" mass="78824">MKLGLNKFVTIIWFMLFVLSFHSQFPARNPGFIAVLFLTLLFWVIEKLIGNKWVVTLFQIALAFIYVQGMSPYGVTGIIDILAEDFIAIFYGRFDRVSALFSAVCCVIMAFLLQRIFLKKPGKNAYLIFTILGSAALIGISIYTERPFANLFIILGLYLVADRNVEKRYLTVPWHKVSVTILIVVLIFFIFGWTFDRPLQGIQTVEELVDSFQDTKGATSPNSGHGEIRESGYSTSDEILGYALEMDDTPVLQVTTDEPHYLRGHYRYVYNGRGWSEPPQIESELYFPTSLPISKKEGVEYTVVEGEVEVLSGSYNVLFTPGNTEAIYMDQNPTISISNFRELEINNRLSAGDSYRFVSHIANWDIEFLKKQQFRSDSIPEALQLPEGYENGPVAELTEEVIEGHEGPFNKAKAIESHLRNNYRYSLDVYPPEEGEDLVEEFLFTQEQGYCSHFASAFVVMARLAGIESRWVSGFNSGTLQGDHYIIKRENAHAWPEVYIDNSGWVPFEPTPGFVHHGVAEEEDGSLDDIDIDGQDDLENDDLDREAGHDDDSTDNGDEETKISSIIFWGSVILLISASSIGYYNAKRKDRNKSRELATIVLYNRLLTKLKFCRLGKKNSETPLEYKSRLDKLPGLPQSLLQKITSTFEGVYYGGQKVTDSQYQEIEKGYKNINLFKIIYYRAKKILGFKNRV</sequence>
<dbReference type="InterPro" id="IPR052901">
    <property type="entry name" value="Bact_TGase-like"/>
</dbReference>
<dbReference type="RefSeq" id="WP_353892984.1">
    <property type="nucleotide sequence ID" value="NZ_CP159485.1"/>
</dbReference>
<reference evidence="4" key="1">
    <citation type="journal article" date="2018" name="Antonie Van Leeuwenhoek">
        <title>Proteinivorax hydrogeniformans sp. nov., an anaerobic, haloalkaliphilic bacterium fermenting proteinaceous compounds with high hydrogen production.</title>
        <authorList>
            <person name="Boltyanskaya Y."/>
            <person name="Detkova E."/>
            <person name="Pimenov N."/>
            <person name="Kevbrin V."/>
        </authorList>
    </citation>
    <scope>NUCLEOTIDE SEQUENCE</scope>
    <source>
        <strain evidence="4">Z-710</strain>
    </source>
</reference>
<accession>A0AAU8HTP6</accession>
<dbReference type="EMBL" id="CP159485">
    <property type="protein sequence ID" value="XCI28428.1"/>
    <property type="molecule type" value="Genomic_DNA"/>
</dbReference>
<dbReference type="Pfam" id="PF01841">
    <property type="entry name" value="Transglut_core"/>
    <property type="match status" value="1"/>
</dbReference>
<feature type="transmembrane region" description="Helical" evidence="2">
    <location>
        <begin position="31"/>
        <end position="49"/>
    </location>
</feature>
<name>A0AAU8HTP6_9FIRM</name>
<feature type="transmembrane region" description="Helical" evidence="2">
    <location>
        <begin position="177"/>
        <end position="195"/>
    </location>
</feature>
<feature type="transmembrane region" description="Helical" evidence="2">
    <location>
        <begin position="125"/>
        <end position="142"/>
    </location>
</feature>
<dbReference type="PANTHER" id="PTHR42736">
    <property type="entry name" value="PROTEIN-GLUTAMINE GAMMA-GLUTAMYLTRANSFERASE"/>
    <property type="match status" value="1"/>
</dbReference>
<feature type="domain" description="Transglutaminase-like" evidence="3">
    <location>
        <begin position="443"/>
        <end position="512"/>
    </location>
</feature>
<gene>
    <name evidence="4" type="ORF">PRVXH_002387</name>
</gene>
<feature type="transmembrane region" description="Helical" evidence="2">
    <location>
        <begin position="99"/>
        <end position="118"/>
    </location>
</feature>
<feature type="transmembrane region" description="Helical" evidence="2">
    <location>
        <begin position="148"/>
        <end position="165"/>
    </location>
</feature>